<dbReference type="SUPFAM" id="SSF52540">
    <property type="entry name" value="P-loop containing nucleoside triphosphate hydrolases"/>
    <property type="match status" value="1"/>
</dbReference>
<dbReference type="EMBL" id="JADBDZ010000001">
    <property type="protein sequence ID" value="MBE1533222.1"/>
    <property type="molecule type" value="Genomic_DNA"/>
</dbReference>
<protein>
    <recommendedName>
        <fullName evidence="3">MinD-like ATPase involved in chromosome partitioning or flagellar assembly</fullName>
    </recommendedName>
</protein>
<evidence type="ECO:0000313" key="1">
    <source>
        <dbReference type="EMBL" id="MBE1533222.1"/>
    </source>
</evidence>
<keyword evidence="2" id="KW-1185">Reference proteome</keyword>
<reference evidence="1 2" key="1">
    <citation type="submission" date="2020-10" db="EMBL/GenBank/DDBJ databases">
        <title>Sequencing the genomes of 1000 actinobacteria strains.</title>
        <authorList>
            <person name="Klenk H.-P."/>
        </authorList>
    </citation>
    <scope>NUCLEOTIDE SEQUENCE [LARGE SCALE GENOMIC DNA]</scope>
    <source>
        <strain evidence="1 2">DSM 46744</strain>
    </source>
</reference>
<name>A0ABR9JRR3_9ACTN</name>
<proteinExistence type="predicted"/>
<sequence length="253" mass="27091">MTTTALGLALTWPRRVLLAECDPAGRRVLPGFMADRLREPAGPGMLGLATRTSPASGTELPLEEYVVPISEDGRVDLLHGVRDPRNASQLAGLWEPLAKAFTARDGDVLADLGRVGGVETPVALLDAADLVVMVLKPTLAQVDAATPRLEVLRGLAPDRLALCLVPDGPYSAAEVERVLRLPVLGEPAFSPGDARVLSDGARPRMTFRTSLLMRSLESLGRRVRTAITEPVVAEAEQVPRPRVPIRAAGKVRR</sequence>
<accession>A0ABR9JRR3</accession>
<gene>
    <name evidence="1" type="ORF">H4W34_003055</name>
</gene>
<evidence type="ECO:0000313" key="2">
    <source>
        <dbReference type="Proteomes" id="UP000627838"/>
    </source>
</evidence>
<organism evidence="1 2">
    <name type="scientific">Actinomadura algeriensis</name>
    <dbReference type="NCBI Taxonomy" id="1679523"/>
    <lineage>
        <taxon>Bacteria</taxon>
        <taxon>Bacillati</taxon>
        <taxon>Actinomycetota</taxon>
        <taxon>Actinomycetes</taxon>
        <taxon>Streptosporangiales</taxon>
        <taxon>Thermomonosporaceae</taxon>
        <taxon>Actinomadura</taxon>
    </lineage>
</organism>
<dbReference type="InterPro" id="IPR027417">
    <property type="entry name" value="P-loop_NTPase"/>
</dbReference>
<dbReference type="RefSeq" id="WP_192759807.1">
    <property type="nucleotide sequence ID" value="NZ_JADBDZ010000001.1"/>
</dbReference>
<dbReference type="Gene3D" id="3.40.50.300">
    <property type="entry name" value="P-loop containing nucleotide triphosphate hydrolases"/>
    <property type="match status" value="1"/>
</dbReference>
<evidence type="ECO:0008006" key="3">
    <source>
        <dbReference type="Google" id="ProtNLM"/>
    </source>
</evidence>
<dbReference type="Proteomes" id="UP000627838">
    <property type="component" value="Unassembled WGS sequence"/>
</dbReference>
<comment type="caution">
    <text evidence="1">The sequence shown here is derived from an EMBL/GenBank/DDBJ whole genome shotgun (WGS) entry which is preliminary data.</text>
</comment>